<reference evidence="2 3" key="1">
    <citation type="submission" date="2020-08" db="EMBL/GenBank/DDBJ databases">
        <title>novel species in genus Nocardioides.</title>
        <authorList>
            <person name="Zhang G."/>
        </authorList>
    </citation>
    <scope>NUCLEOTIDE SEQUENCE [LARGE SCALE GENOMIC DNA]</scope>
    <source>
        <strain evidence="2 3">SC8A-24</strain>
    </source>
</reference>
<dbReference type="RefSeq" id="WP_186346948.1">
    <property type="nucleotide sequence ID" value="NZ_BMMR01000002.1"/>
</dbReference>
<proteinExistence type="predicted"/>
<gene>
    <name evidence="2" type="ORF">H7344_15730</name>
</gene>
<dbReference type="Gene3D" id="3.40.630.30">
    <property type="match status" value="1"/>
</dbReference>
<sequence length="103" mass="11189">MTGVAIAHNPGKSRYEATVDGEAAGFAEYQLTDEIIVFTHTEVDRRFEGRGVGSALARAALDAVRAEGVRQVLPICPFIKGWMARHPDYHGLMYGAPRSTAVD</sequence>
<dbReference type="PANTHER" id="PTHR31435">
    <property type="entry name" value="PROTEIN NATD1"/>
    <property type="match status" value="1"/>
</dbReference>
<evidence type="ECO:0000259" key="1">
    <source>
        <dbReference type="PROSITE" id="PS51729"/>
    </source>
</evidence>
<dbReference type="Pfam" id="PF14542">
    <property type="entry name" value="Acetyltransf_CG"/>
    <property type="match status" value="1"/>
</dbReference>
<dbReference type="PROSITE" id="PS51729">
    <property type="entry name" value="GNAT_YJDJ"/>
    <property type="match status" value="1"/>
</dbReference>
<dbReference type="InterPro" id="IPR016181">
    <property type="entry name" value="Acyl_CoA_acyltransferase"/>
</dbReference>
<comment type="caution">
    <text evidence="2">The sequence shown here is derived from an EMBL/GenBank/DDBJ whole genome shotgun (WGS) entry which is preliminary data.</text>
</comment>
<organism evidence="2 3">
    <name type="scientific">Nocardioides deserti</name>
    <dbReference type="NCBI Taxonomy" id="1588644"/>
    <lineage>
        <taxon>Bacteria</taxon>
        <taxon>Bacillati</taxon>
        <taxon>Actinomycetota</taxon>
        <taxon>Actinomycetes</taxon>
        <taxon>Propionibacteriales</taxon>
        <taxon>Nocardioidaceae</taxon>
        <taxon>Nocardioides</taxon>
    </lineage>
</organism>
<dbReference type="CDD" id="cd04301">
    <property type="entry name" value="NAT_SF"/>
    <property type="match status" value="1"/>
</dbReference>
<dbReference type="SUPFAM" id="SSF55729">
    <property type="entry name" value="Acyl-CoA N-acyltransferases (Nat)"/>
    <property type="match status" value="1"/>
</dbReference>
<dbReference type="EMBL" id="JACMYC010000010">
    <property type="protein sequence ID" value="MBC2961749.1"/>
    <property type="molecule type" value="Genomic_DNA"/>
</dbReference>
<dbReference type="InterPro" id="IPR045057">
    <property type="entry name" value="Gcn5-rel_NAT"/>
</dbReference>
<dbReference type="InterPro" id="IPR031165">
    <property type="entry name" value="GNAT_YJDJ"/>
</dbReference>
<dbReference type="PANTHER" id="PTHR31435:SF10">
    <property type="entry name" value="BSR4717 PROTEIN"/>
    <property type="match status" value="1"/>
</dbReference>
<protein>
    <submittedName>
        <fullName evidence="2">N-acetyltransferase</fullName>
    </submittedName>
</protein>
<name>A0ABR6UCQ7_9ACTN</name>
<keyword evidence="3" id="KW-1185">Reference proteome</keyword>
<evidence type="ECO:0000313" key="3">
    <source>
        <dbReference type="Proteomes" id="UP000604001"/>
    </source>
</evidence>
<dbReference type="Proteomes" id="UP000604001">
    <property type="component" value="Unassembled WGS sequence"/>
</dbReference>
<evidence type="ECO:0000313" key="2">
    <source>
        <dbReference type="EMBL" id="MBC2961749.1"/>
    </source>
</evidence>
<feature type="domain" description="N-acetyltransferase" evidence="1">
    <location>
        <begin position="7"/>
        <end position="94"/>
    </location>
</feature>
<accession>A0ABR6UCQ7</accession>